<protein>
    <submittedName>
        <fullName evidence="1">Uncharacterized protein</fullName>
    </submittedName>
</protein>
<dbReference type="EMBL" id="MQWA01000001">
    <property type="protein sequence ID" value="PQJ29658.1"/>
    <property type="molecule type" value="Genomic_DNA"/>
</dbReference>
<comment type="caution">
    <text evidence="1">The sequence shown here is derived from an EMBL/GenBank/DDBJ whole genome shotgun (WGS) entry which is preliminary data.</text>
</comment>
<reference evidence="1 2" key="1">
    <citation type="submission" date="2016-12" db="EMBL/GenBank/DDBJ databases">
        <title>Study of bacterial adaptation to deep sea.</title>
        <authorList>
            <person name="Song J."/>
            <person name="Yoshizawa S."/>
            <person name="Kogure K."/>
        </authorList>
    </citation>
    <scope>NUCLEOTIDE SEQUENCE [LARGE SCALE GENOMIC DNA]</scope>
    <source>
        <strain evidence="1 2">SAORIC-165</strain>
    </source>
</reference>
<sequence>MIVNQDIKPEKQAYYLGSLILSALKENSSKKIQLLDVFEQINKNEKVSYHAFSMAMNWLYLIGAIKLKGKHLTQCF</sequence>
<evidence type="ECO:0000313" key="2">
    <source>
        <dbReference type="Proteomes" id="UP000239907"/>
    </source>
</evidence>
<keyword evidence="2" id="KW-1185">Reference proteome</keyword>
<dbReference type="Pfam" id="PF20293">
    <property type="entry name" value="MC6"/>
    <property type="match status" value="1"/>
</dbReference>
<name>A0A2S7U3R6_9BACT</name>
<proteinExistence type="predicted"/>
<dbReference type="AlphaFoldDB" id="A0A2S7U3R6"/>
<gene>
    <name evidence="1" type="ORF">BSZ32_14945</name>
</gene>
<evidence type="ECO:0000313" key="1">
    <source>
        <dbReference type="EMBL" id="PQJ29658.1"/>
    </source>
</evidence>
<accession>A0A2S7U3R6</accession>
<dbReference type="InterPro" id="IPR046897">
    <property type="entry name" value="ABC-3C_MC6"/>
</dbReference>
<dbReference type="Proteomes" id="UP000239907">
    <property type="component" value="Unassembled WGS sequence"/>
</dbReference>
<dbReference type="OrthoDB" id="6636604at2"/>
<dbReference type="RefSeq" id="WP_105044166.1">
    <property type="nucleotide sequence ID" value="NZ_MQWA01000001.1"/>
</dbReference>
<organism evidence="1 2">
    <name type="scientific">Rubritalea profundi</name>
    <dbReference type="NCBI Taxonomy" id="1658618"/>
    <lineage>
        <taxon>Bacteria</taxon>
        <taxon>Pseudomonadati</taxon>
        <taxon>Verrucomicrobiota</taxon>
        <taxon>Verrucomicrobiia</taxon>
        <taxon>Verrucomicrobiales</taxon>
        <taxon>Rubritaleaceae</taxon>
        <taxon>Rubritalea</taxon>
    </lineage>
</organism>